<organism evidence="9 10">
    <name type="scientific">Wenzhouxiangella limi</name>
    <dbReference type="NCBI Taxonomy" id="2707351"/>
    <lineage>
        <taxon>Bacteria</taxon>
        <taxon>Pseudomonadati</taxon>
        <taxon>Pseudomonadota</taxon>
        <taxon>Gammaproteobacteria</taxon>
        <taxon>Chromatiales</taxon>
        <taxon>Wenzhouxiangellaceae</taxon>
        <taxon>Wenzhouxiangella</taxon>
    </lineage>
</organism>
<keyword evidence="4 5" id="KW-0560">Oxidoreductase</keyword>
<dbReference type="InterPro" id="IPR019740">
    <property type="entry name" value="Pyridox_Oxase_CS"/>
</dbReference>
<feature type="binding site" evidence="5 6">
    <location>
        <position position="63"/>
    </location>
    <ligand>
        <name>FMN</name>
        <dbReference type="ChEBI" id="CHEBI:58210"/>
    </ligand>
</feature>
<dbReference type="HAMAP" id="MF_01629">
    <property type="entry name" value="PdxH"/>
    <property type="match status" value="1"/>
</dbReference>
<dbReference type="Gene3D" id="2.30.110.10">
    <property type="entry name" value="Electron Transport, Fmn-binding Protein, Chain A"/>
    <property type="match status" value="1"/>
</dbReference>
<evidence type="ECO:0000256" key="2">
    <source>
        <dbReference type="ARBA" id="ARBA00022630"/>
    </source>
</evidence>
<dbReference type="GO" id="GO:0008615">
    <property type="term" value="P:pyridoxine biosynthetic process"/>
    <property type="evidence" value="ECO:0007669"/>
    <property type="project" value="UniProtKB-UniRule"/>
</dbReference>
<dbReference type="PANTHER" id="PTHR10851:SF0">
    <property type="entry name" value="PYRIDOXINE-5'-PHOSPHATE OXIDASE"/>
    <property type="match status" value="1"/>
</dbReference>
<feature type="binding site" evidence="5 6">
    <location>
        <position position="175"/>
    </location>
    <ligand>
        <name>FMN</name>
        <dbReference type="ChEBI" id="CHEBI:58210"/>
    </ligand>
</feature>
<sequence>MTRAMLARFEEGFERAKSAQIPEPNAMTLATVDDQGRPSARTMLLKGADVDGFVFYTNLESRKGRQLAGNPNVSLVFFWRELAEQVKVDGTAVPVTAQEADAYFASRPRGSQIGAWASLQSQPLESRETFDQRIADIEARYQDQEVPRPPHWSGFRVQPRRVEFWYGRQYRLHERVRYELIDGQWQESLLYP</sequence>
<dbReference type="Pfam" id="PF10590">
    <property type="entry name" value="PNP_phzG_C"/>
    <property type="match status" value="1"/>
</dbReference>
<comment type="caution">
    <text evidence="9">The sequence shown here is derived from an EMBL/GenBank/DDBJ whole genome shotgun (WGS) entry which is preliminary data.</text>
</comment>
<evidence type="ECO:0000256" key="4">
    <source>
        <dbReference type="ARBA" id="ARBA00023002"/>
    </source>
</evidence>
<evidence type="ECO:0000313" key="9">
    <source>
        <dbReference type="EMBL" id="NDY95547.1"/>
    </source>
</evidence>
<proteinExistence type="inferred from homology"/>
<dbReference type="GO" id="GO:0010181">
    <property type="term" value="F:FMN binding"/>
    <property type="evidence" value="ECO:0007669"/>
    <property type="project" value="UniProtKB-UniRule"/>
</dbReference>
<keyword evidence="3 5" id="KW-0288">FMN</keyword>
<comment type="pathway">
    <text evidence="5">Cofactor metabolism; pyridoxal 5'-phosphate salvage; pyridoxal 5'-phosphate from pyridoxine 5'-phosphate: step 1/1.</text>
</comment>
<comment type="catalytic activity">
    <reaction evidence="5">
        <text>pyridoxamine 5'-phosphate + O2 + H2O = pyridoxal 5'-phosphate + H2O2 + NH4(+)</text>
        <dbReference type="Rhea" id="RHEA:15817"/>
        <dbReference type="ChEBI" id="CHEBI:15377"/>
        <dbReference type="ChEBI" id="CHEBI:15379"/>
        <dbReference type="ChEBI" id="CHEBI:16240"/>
        <dbReference type="ChEBI" id="CHEBI:28938"/>
        <dbReference type="ChEBI" id="CHEBI:58451"/>
        <dbReference type="ChEBI" id="CHEBI:597326"/>
        <dbReference type="EC" id="1.4.3.5"/>
    </reaction>
</comment>
<dbReference type="EC" id="1.4.3.5" evidence="5"/>
<evidence type="ECO:0000259" key="7">
    <source>
        <dbReference type="Pfam" id="PF01243"/>
    </source>
</evidence>
<dbReference type="PANTHER" id="PTHR10851">
    <property type="entry name" value="PYRIDOXINE-5-PHOSPHATE OXIDASE"/>
    <property type="match status" value="1"/>
</dbReference>
<keyword evidence="2 5" id="KW-0285">Flavoprotein</keyword>
<dbReference type="NCBIfam" id="NF004231">
    <property type="entry name" value="PRK05679.1"/>
    <property type="match status" value="1"/>
</dbReference>
<protein>
    <recommendedName>
        <fullName evidence="5">Pyridoxine/pyridoxamine 5'-phosphate oxidase</fullName>
        <ecNumber evidence="5">1.4.3.5</ecNumber>
    </recommendedName>
    <alternativeName>
        <fullName evidence="5">PNP/PMP oxidase</fullName>
        <shortName evidence="5">PNPOx</shortName>
    </alternativeName>
    <alternativeName>
        <fullName evidence="5">Pyridoxal 5'-phosphate synthase</fullName>
    </alternativeName>
</protein>
<dbReference type="PIRSF" id="PIRSF000190">
    <property type="entry name" value="Pyd_amn-ph_oxd"/>
    <property type="match status" value="1"/>
</dbReference>
<comment type="function">
    <text evidence="5">Catalyzes the oxidation of either pyridoxine 5'-phosphate (PNP) or pyridoxamine 5'-phosphate (PMP) into pyridoxal 5'-phosphate (PLP).</text>
</comment>
<name>A0A845UVP6_9GAMM</name>
<feature type="binding site" evidence="5 6">
    <location>
        <begin position="41"/>
        <end position="46"/>
    </location>
    <ligand>
        <name>FMN</name>
        <dbReference type="ChEBI" id="CHEBI:58210"/>
    </ligand>
</feature>
<feature type="binding site" evidence="5 6">
    <location>
        <begin position="56"/>
        <end position="57"/>
    </location>
    <ligand>
        <name>FMN</name>
        <dbReference type="ChEBI" id="CHEBI:58210"/>
    </ligand>
</feature>
<dbReference type="AlphaFoldDB" id="A0A845UVP6"/>
<keyword evidence="10" id="KW-1185">Reference proteome</keyword>
<feature type="binding site" evidence="5 6">
    <location>
        <position position="85"/>
    </location>
    <ligand>
        <name>FMN</name>
        <dbReference type="ChEBI" id="CHEBI:58210"/>
    </ligand>
</feature>
<feature type="binding site" evidence="5">
    <location>
        <position position="46"/>
    </location>
    <ligand>
        <name>substrate</name>
    </ligand>
</feature>
<comment type="similarity">
    <text evidence="1 5">Belongs to the pyridoxamine 5'-phosphate oxidase family.</text>
</comment>
<dbReference type="GO" id="GO:0004733">
    <property type="term" value="F:pyridoxamine phosphate oxidase activity"/>
    <property type="evidence" value="ECO:0007669"/>
    <property type="project" value="UniProtKB-UniRule"/>
</dbReference>
<evidence type="ECO:0000313" key="10">
    <source>
        <dbReference type="Proteomes" id="UP000484885"/>
    </source>
</evidence>
<evidence type="ECO:0000256" key="5">
    <source>
        <dbReference type="HAMAP-Rule" id="MF_01629"/>
    </source>
</evidence>
<reference evidence="9 10" key="1">
    <citation type="submission" date="2020-02" db="EMBL/GenBank/DDBJ databases">
        <authorList>
            <person name="Zhang X.-Y."/>
        </authorList>
    </citation>
    <scope>NUCLEOTIDE SEQUENCE [LARGE SCALE GENOMIC DNA]</scope>
    <source>
        <strain evidence="9 10">C33</strain>
    </source>
</reference>
<dbReference type="InterPro" id="IPR012349">
    <property type="entry name" value="Split_barrel_FMN-bd"/>
</dbReference>
<comment type="subunit">
    <text evidence="5">Homodimer.</text>
</comment>
<dbReference type="InterPro" id="IPR000659">
    <property type="entry name" value="Pyridox_Oxase"/>
</dbReference>
<evidence type="ECO:0000256" key="3">
    <source>
        <dbReference type="ARBA" id="ARBA00022643"/>
    </source>
</evidence>
<evidence type="ECO:0000256" key="1">
    <source>
        <dbReference type="ARBA" id="ARBA00007301"/>
    </source>
</evidence>
<feature type="binding site" evidence="5">
    <location>
        <position position="103"/>
    </location>
    <ligand>
        <name>substrate</name>
    </ligand>
</feature>
<feature type="binding site" evidence="5 6">
    <location>
        <begin position="120"/>
        <end position="121"/>
    </location>
    <ligand>
        <name>FMN</name>
        <dbReference type="ChEBI" id="CHEBI:58210"/>
    </ligand>
</feature>
<feature type="binding site" evidence="5">
    <location>
        <begin position="171"/>
        <end position="173"/>
    </location>
    <ligand>
        <name>substrate</name>
    </ligand>
</feature>
<feature type="binding site" evidence="5 6">
    <location>
        <position position="62"/>
    </location>
    <ligand>
        <name>FMN</name>
        <dbReference type="ChEBI" id="CHEBI:58210"/>
    </ligand>
</feature>
<feature type="binding site" evidence="5">
    <location>
        <position position="111"/>
    </location>
    <ligand>
        <name>substrate</name>
    </ligand>
</feature>
<dbReference type="NCBIfam" id="TIGR00558">
    <property type="entry name" value="pdxH"/>
    <property type="match status" value="1"/>
</dbReference>
<accession>A0A845UVP6</accession>
<dbReference type="PROSITE" id="PS01064">
    <property type="entry name" value="PYRIDOX_OXIDASE"/>
    <property type="match status" value="1"/>
</dbReference>
<dbReference type="Proteomes" id="UP000484885">
    <property type="component" value="Unassembled WGS sequence"/>
</dbReference>
<dbReference type="InterPro" id="IPR011576">
    <property type="entry name" value="Pyridox_Oxase_N"/>
</dbReference>
<comment type="pathway">
    <text evidence="5">Cofactor metabolism; pyridoxal 5'-phosphate salvage; pyridoxal 5'-phosphate from pyridoxamine 5'-phosphate: step 1/1.</text>
</comment>
<feature type="binding site" evidence="5">
    <location>
        <position position="107"/>
    </location>
    <ligand>
        <name>substrate</name>
    </ligand>
</feature>
<dbReference type="UniPathway" id="UPA01068">
    <property type="reaction ID" value="UER00304"/>
</dbReference>
<keyword evidence="5" id="KW-0664">Pyridoxine biosynthesis</keyword>
<comment type="catalytic activity">
    <reaction evidence="5">
        <text>pyridoxine 5'-phosphate + O2 = pyridoxal 5'-phosphate + H2O2</text>
        <dbReference type="Rhea" id="RHEA:15149"/>
        <dbReference type="ChEBI" id="CHEBI:15379"/>
        <dbReference type="ChEBI" id="CHEBI:16240"/>
        <dbReference type="ChEBI" id="CHEBI:58589"/>
        <dbReference type="ChEBI" id="CHEBI:597326"/>
        <dbReference type="EC" id="1.4.3.5"/>
    </reaction>
</comment>
<dbReference type="Pfam" id="PF01243">
    <property type="entry name" value="PNPOx_N"/>
    <property type="match status" value="1"/>
</dbReference>
<dbReference type="SUPFAM" id="SSF50475">
    <property type="entry name" value="FMN-binding split barrel"/>
    <property type="match status" value="1"/>
</dbReference>
<gene>
    <name evidence="5 9" type="primary">pdxH</name>
    <name evidence="9" type="ORF">G3I74_07400</name>
</gene>
<feature type="binding site" evidence="5 6">
    <location>
        <position position="165"/>
    </location>
    <ligand>
        <name>FMN</name>
        <dbReference type="ChEBI" id="CHEBI:58210"/>
    </ligand>
</feature>
<evidence type="ECO:0000259" key="8">
    <source>
        <dbReference type="Pfam" id="PF10590"/>
    </source>
</evidence>
<dbReference type="EMBL" id="JAAGSC010000040">
    <property type="protein sequence ID" value="NDY95547.1"/>
    <property type="molecule type" value="Genomic_DNA"/>
</dbReference>
<evidence type="ECO:0000256" key="6">
    <source>
        <dbReference type="PIRSR" id="PIRSR000190-2"/>
    </source>
</evidence>
<dbReference type="InterPro" id="IPR019576">
    <property type="entry name" value="Pyridoxamine_oxidase_dimer_C"/>
</dbReference>
<feature type="domain" description="Pyridoxine 5'-phosphate oxidase dimerisation C-terminal" evidence="8">
    <location>
        <begin position="152"/>
        <end position="192"/>
    </location>
</feature>
<comment type="cofactor">
    <cofactor evidence="5 6">
        <name>FMN</name>
        <dbReference type="ChEBI" id="CHEBI:58210"/>
    </cofactor>
    <text evidence="5 6">Binds 1 FMN per subunit.</text>
</comment>
<feature type="domain" description="Pyridoxamine 5'-phosphate oxidase N-terminal" evidence="7">
    <location>
        <begin position="18"/>
        <end position="139"/>
    </location>
</feature>